<feature type="transmembrane region" description="Helical" evidence="8">
    <location>
        <begin position="603"/>
        <end position="626"/>
    </location>
</feature>
<dbReference type="InterPro" id="IPR001750">
    <property type="entry name" value="ND/Mrp_TM"/>
</dbReference>
<dbReference type="GO" id="GO:0016491">
    <property type="term" value="F:oxidoreductase activity"/>
    <property type="evidence" value="ECO:0007669"/>
    <property type="project" value="UniProtKB-KW"/>
</dbReference>
<dbReference type="Proteomes" id="UP000237968">
    <property type="component" value="Unassembled WGS sequence"/>
</dbReference>
<evidence type="ECO:0000256" key="4">
    <source>
        <dbReference type="ARBA" id="ARBA00022989"/>
    </source>
</evidence>
<feature type="transmembrane region" description="Helical" evidence="8">
    <location>
        <begin position="330"/>
        <end position="350"/>
    </location>
</feature>
<keyword evidence="11" id="KW-1185">Reference proteome</keyword>
<feature type="transmembrane region" description="Helical" evidence="8">
    <location>
        <begin position="28"/>
        <end position="45"/>
    </location>
</feature>
<evidence type="ECO:0000313" key="10">
    <source>
        <dbReference type="EMBL" id="PRP97643.1"/>
    </source>
</evidence>
<feature type="transmembrane region" description="Helical" evidence="8">
    <location>
        <begin position="125"/>
        <end position="146"/>
    </location>
</feature>
<dbReference type="Pfam" id="PF00361">
    <property type="entry name" value="Proton_antipo_M"/>
    <property type="match status" value="1"/>
</dbReference>
<evidence type="ECO:0000256" key="1">
    <source>
        <dbReference type="ARBA" id="ARBA00004651"/>
    </source>
</evidence>
<gene>
    <name evidence="10" type="primary">mrpA_1</name>
    <name evidence="10" type="ORF">ENSA5_31490</name>
</gene>
<evidence type="ECO:0000256" key="6">
    <source>
        <dbReference type="ARBA" id="ARBA00023136"/>
    </source>
</evidence>
<feature type="transmembrane region" description="Helical" evidence="8">
    <location>
        <begin position="158"/>
        <end position="179"/>
    </location>
</feature>
<dbReference type="AlphaFoldDB" id="A0A2S9XXS5"/>
<keyword evidence="3 7" id="KW-0812">Transmembrane</keyword>
<feature type="transmembrane region" description="Helical" evidence="8">
    <location>
        <begin position="299"/>
        <end position="318"/>
    </location>
</feature>
<dbReference type="EMBL" id="PVNK01000149">
    <property type="protein sequence ID" value="PRP97643.1"/>
    <property type="molecule type" value="Genomic_DNA"/>
</dbReference>
<evidence type="ECO:0000256" key="8">
    <source>
        <dbReference type="SAM" id="Phobius"/>
    </source>
</evidence>
<proteinExistence type="predicted"/>
<comment type="caution">
    <text evidence="10">The sequence shown here is derived from an EMBL/GenBank/DDBJ whole genome shotgun (WGS) entry which is preliminary data.</text>
</comment>
<feature type="transmembrane region" description="Helical" evidence="8">
    <location>
        <begin position="471"/>
        <end position="487"/>
    </location>
</feature>
<protein>
    <submittedName>
        <fullName evidence="10">Na(+)/H(+) antiporter subunit A</fullName>
    </submittedName>
</protein>
<feature type="transmembrane region" description="Helical" evidence="8">
    <location>
        <begin position="425"/>
        <end position="450"/>
    </location>
</feature>
<evidence type="ECO:0000259" key="9">
    <source>
        <dbReference type="Pfam" id="PF00361"/>
    </source>
</evidence>
<evidence type="ECO:0000313" key="11">
    <source>
        <dbReference type="Proteomes" id="UP000237968"/>
    </source>
</evidence>
<dbReference type="RefSeq" id="WP_106392515.1">
    <property type="nucleotide sequence ID" value="NZ_PVNK01000149.1"/>
</dbReference>
<dbReference type="OrthoDB" id="9781596at2"/>
<sequence>MVASFPPGFILIFGALLTALTPGTAHKAWSLIAPLAALAVIWMFPEHGRIVTHWLDYDLVLAQFNLPTKAFATIFALMAFAGGLFAYHQDRGKPGSPGYEDRRVELAGAQLYAGSAIGVTFAGDLITLFLFWEIMAVGSTLVVWAGNSEAARKSGRRYVNMHLLGGAVMMAGIALHVHASGSILIPTMTLGGELVDPVRMVVGEGQPWRVPSLESPGSVLMLLGILINAGAPPLGSWLPDAYPEASPSGTVFLSAFTTKTSVYVLLVLFSGCNILVWVGCLMAIYGIVYAILENDMRRILAYSIINQVGFMVCAVGIGTGLSVNGATAHAFAHIIYKALLLMSAGSVLFMTGKRKCTDLGGLYKAMPITMWCGIIGALAISAVPLTSGFTTKSMITDAATMTELWAPVTEQGGQLVWDSLLHPSVAWFVLVAASAGVFLHAGIKFPWFVFFQKPAPKNDDRKLDPPWTMKAAMILFAALCVALGVYPQPLYDILPFQKPDGGELYHAFTYAHVINQLQLLLFAGLAFFVLLDRLKRTLTITLDADWVYRRMFPGLWQWVFRPLLLAAEPFHKGLIQGLPRAAAREFGSGPAAGEAEGARYRPWGVGTTVLLLTVVLLVFLILNLFVD</sequence>
<feature type="transmembrane region" description="Helical" evidence="8">
    <location>
        <begin position="66"/>
        <end position="87"/>
    </location>
</feature>
<name>A0A2S9XXS5_9BACT</name>
<keyword evidence="5" id="KW-0560">Oxidoreductase</keyword>
<dbReference type="PANTHER" id="PTHR42682:SF4">
    <property type="entry name" value="NADH-UBIQUINONE_PLASTOQUINONE"/>
    <property type="match status" value="1"/>
</dbReference>
<dbReference type="GO" id="GO:0005886">
    <property type="term" value="C:plasma membrane"/>
    <property type="evidence" value="ECO:0007669"/>
    <property type="project" value="UniProtKB-SubCell"/>
</dbReference>
<keyword evidence="2" id="KW-1003">Cell membrane</keyword>
<feature type="domain" description="NADH:quinone oxidoreductase/Mrp antiporter transmembrane" evidence="9">
    <location>
        <begin position="122"/>
        <end position="405"/>
    </location>
</feature>
<evidence type="ECO:0000256" key="5">
    <source>
        <dbReference type="ARBA" id="ARBA00023002"/>
    </source>
</evidence>
<feature type="transmembrane region" description="Helical" evidence="8">
    <location>
        <begin position="507"/>
        <end position="531"/>
    </location>
</feature>
<evidence type="ECO:0000256" key="3">
    <source>
        <dbReference type="ARBA" id="ARBA00022692"/>
    </source>
</evidence>
<dbReference type="InterPro" id="IPR052175">
    <property type="entry name" value="ComplexI-like_HydComp"/>
</dbReference>
<evidence type="ECO:0000256" key="7">
    <source>
        <dbReference type="RuleBase" id="RU000320"/>
    </source>
</evidence>
<dbReference type="PANTHER" id="PTHR42682">
    <property type="entry name" value="HYDROGENASE-4 COMPONENT F"/>
    <property type="match status" value="1"/>
</dbReference>
<organism evidence="10 11">
    <name type="scientific">Enhygromyxa salina</name>
    <dbReference type="NCBI Taxonomy" id="215803"/>
    <lineage>
        <taxon>Bacteria</taxon>
        <taxon>Pseudomonadati</taxon>
        <taxon>Myxococcota</taxon>
        <taxon>Polyangia</taxon>
        <taxon>Nannocystales</taxon>
        <taxon>Nannocystaceae</taxon>
        <taxon>Enhygromyxa</taxon>
    </lineage>
</organism>
<keyword evidence="4 8" id="KW-1133">Transmembrane helix</keyword>
<feature type="transmembrane region" description="Helical" evidence="8">
    <location>
        <begin position="362"/>
        <end position="383"/>
    </location>
</feature>
<feature type="transmembrane region" description="Helical" evidence="8">
    <location>
        <begin position="274"/>
        <end position="292"/>
    </location>
</feature>
<comment type="subcellular location">
    <subcellularLocation>
        <location evidence="1">Cell membrane</location>
        <topology evidence="1">Multi-pass membrane protein</topology>
    </subcellularLocation>
    <subcellularLocation>
        <location evidence="7">Membrane</location>
        <topology evidence="7">Multi-pass membrane protein</topology>
    </subcellularLocation>
</comment>
<evidence type="ECO:0000256" key="2">
    <source>
        <dbReference type="ARBA" id="ARBA00022475"/>
    </source>
</evidence>
<reference evidence="10 11" key="1">
    <citation type="submission" date="2018-03" db="EMBL/GenBank/DDBJ databases">
        <title>Draft Genome Sequences of the Obligatory Marine Myxobacteria Enhygromyxa salina SWB005.</title>
        <authorList>
            <person name="Poehlein A."/>
            <person name="Moghaddam J.A."/>
            <person name="Harms H."/>
            <person name="Alanjari M."/>
            <person name="Koenig G.M."/>
            <person name="Daniel R."/>
            <person name="Schaeberle T.F."/>
        </authorList>
    </citation>
    <scope>NUCLEOTIDE SEQUENCE [LARGE SCALE GENOMIC DNA]</scope>
    <source>
        <strain evidence="10 11">SWB005</strain>
    </source>
</reference>
<keyword evidence="6 8" id="KW-0472">Membrane</keyword>
<accession>A0A2S9XXS5</accession>
<dbReference type="NCBIfam" id="NF009310">
    <property type="entry name" value="PRK12668.1"/>
    <property type="match status" value="1"/>
</dbReference>